<keyword evidence="4" id="KW-0479">Metal-binding</keyword>
<feature type="binding site" evidence="4">
    <location>
        <position position="31"/>
    </location>
    <ligand>
        <name>Mg(2+)</name>
        <dbReference type="ChEBI" id="CHEBI:18420"/>
    </ligand>
</feature>
<keyword evidence="1 3" id="KW-0547">Nucleotide-binding</keyword>
<sequence length="270" mass="31185">MGLCGSKTTVQSNVVKKITIAVLGLENAGKTLTSKSLSGDQNKDVDPSMGFSNFHFNYKNLPITLYDLGGSKKIRSIWKNYFYDVHGVLYIVDATDENRIDESNAIFSELVCNPALSGKPFLVLANKNDLKDAFERDEMIEIFDLYELSLKYQTPSRLECVSAMHYFDEKEKGPIKESFKWLIDAIVANYINLQTRVESDIDARKKVLKDTRLKKKFKHEKQYSTDEEQKFKKNKQPSIANRRNNRIEPLNIPPKENAKYDHFTYDWESD</sequence>
<evidence type="ECO:0000256" key="1">
    <source>
        <dbReference type="ARBA" id="ARBA00022741"/>
    </source>
</evidence>
<dbReference type="SMART" id="SM00178">
    <property type="entry name" value="SAR"/>
    <property type="match status" value="1"/>
</dbReference>
<evidence type="ECO:0000313" key="7">
    <source>
        <dbReference type="Proteomes" id="UP000078046"/>
    </source>
</evidence>
<dbReference type="PROSITE" id="PS51417">
    <property type="entry name" value="ARF"/>
    <property type="match status" value="1"/>
</dbReference>
<dbReference type="GO" id="GO:1905515">
    <property type="term" value="P:non-motile cilium assembly"/>
    <property type="evidence" value="ECO:0007669"/>
    <property type="project" value="TreeGrafter"/>
</dbReference>
<dbReference type="GO" id="GO:0046872">
    <property type="term" value="F:metal ion binding"/>
    <property type="evidence" value="ECO:0007669"/>
    <property type="project" value="UniProtKB-KW"/>
</dbReference>
<protein>
    <submittedName>
        <fullName evidence="6">ADP-ribosylation factor-like protein 13A</fullName>
    </submittedName>
</protein>
<dbReference type="Pfam" id="PF00025">
    <property type="entry name" value="Arf"/>
    <property type="match status" value="1"/>
</dbReference>
<feature type="compositionally biased region" description="Basic and acidic residues" evidence="5">
    <location>
        <begin position="220"/>
        <end position="231"/>
    </location>
</feature>
<dbReference type="SMART" id="SM00177">
    <property type="entry name" value="ARF"/>
    <property type="match status" value="1"/>
</dbReference>
<evidence type="ECO:0000256" key="4">
    <source>
        <dbReference type="PIRSR" id="PIRSR606689-2"/>
    </source>
</evidence>
<dbReference type="GO" id="GO:0005525">
    <property type="term" value="F:GTP binding"/>
    <property type="evidence" value="ECO:0007669"/>
    <property type="project" value="UniProtKB-KW"/>
</dbReference>
<reference evidence="6 7" key="1">
    <citation type="submission" date="2016-04" db="EMBL/GenBank/DDBJ databases">
        <title>The genome of Intoshia linei affirms orthonectids as highly simplified spiralians.</title>
        <authorList>
            <person name="Mikhailov K.V."/>
            <person name="Slusarev G.S."/>
            <person name="Nikitin M.A."/>
            <person name="Logacheva M.D."/>
            <person name="Penin A."/>
            <person name="Aleoshin V."/>
            <person name="Panchin Y.V."/>
        </authorList>
    </citation>
    <scope>NUCLEOTIDE SEQUENCE [LARGE SCALE GENOMIC DNA]</scope>
    <source>
        <strain evidence="6">Intl2013</strain>
        <tissue evidence="6">Whole animal</tissue>
    </source>
</reference>
<dbReference type="GO" id="GO:0060170">
    <property type="term" value="C:ciliary membrane"/>
    <property type="evidence" value="ECO:0007669"/>
    <property type="project" value="TreeGrafter"/>
</dbReference>
<evidence type="ECO:0000256" key="5">
    <source>
        <dbReference type="SAM" id="MobiDB-lite"/>
    </source>
</evidence>
<feature type="binding site" evidence="3">
    <location>
        <position position="70"/>
    </location>
    <ligand>
        <name>GTP</name>
        <dbReference type="ChEBI" id="CHEBI:37565"/>
    </ligand>
</feature>
<feature type="binding site" evidence="3">
    <location>
        <begin position="126"/>
        <end position="129"/>
    </location>
    <ligand>
        <name>GTP</name>
        <dbReference type="ChEBI" id="CHEBI:37565"/>
    </ligand>
</feature>
<feature type="region of interest" description="Disordered" evidence="5">
    <location>
        <begin position="219"/>
        <end position="257"/>
    </location>
</feature>
<evidence type="ECO:0000313" key="6">
    <source>
        <dbReference type="EMBL" id="OAF66603.1"/>
    </source>
</evidence>
<dbReference type="InterPro" id="IPR051995">
    <property type="entry name" value="Ciliary_GTPase"/>
</dbReference>
<dbReference type="GO" id="GO:0097730">
    <property type="term" value="C:non-motile cilium"/>
    <property type="evidence" value="ECO:0007669"/>
    <property type="project" value="TreeGrafter"/>
</dbReference>
<keyword evidence="7" id="KW-1185">Reference proteome</keyword>
<dbReference type="PANTHER" id="PTHR46090">
    <property type="entry name" value="ADP-RIBOSYLATION FACTOR-LIKE PROTEIN 13B"/>
    <property type="match status" value="1"/>
</dbReference>
<keyword evidence="2 3" id="KW-0342">GTP-binding</keyword>
<keyword evidence="4" id="KW-0460">Magnesium</keyword>
<dbReference type="OrthoDB" id="14717at2759"/>
<dbReference type="PANTHER" id="PTHR46090:SF2">
    <property type="entry name" value="ADP-RIBOSYLATION FACTOR-LIKE PROTEIN 13B"/>
    <property type="match status" value="1"/>
</dbReference>
<dbReference type="GO" id="GO:0003924">
    <property type="term" value="F:GTPase activity"/>
    <property type="evidence" value="ECO:0007669"/>
    <property type="project" value="InterPro"/>
</dbReference>
<feature type="binding site" evidence="4">
    <location>
        <position position="48"/>
    </location>
    <ligand>
        <name>Mg(2+)</name>
        <dbReference type="ChEBI" id="CHEBI:18420"/>
    </ligand>
</feature>
<dbReference type="SUPFAM" id="SSF52540">
    <property type="entry name" value="P-loop containing nucleoside triphosphate hydrolases"/>
    <property type="match status" value="1"/>
</dbReference>
<evidence type="ECO:0000256" key="2">
    <source>
        <dbReference type="ARBA" id="ARBA00023134"/>
    </source>
</evidence>
<dbReference type="GO" id="GO:0097500">
    <property type="term" value="P:receptor localization to non-motile cilium"/>
    <property type="evidence" value="ECO:0007669"/>
    <property type="project" value="TreeGrafter"/>
</dbReference>
<gene>
    <name evidence="6" type="ORF">A3Q56_05657</name>
</gene>
<comment type="caution">
    <text evidence="6">The sequence shown here is derived from an EMBL/GenBank/DDBJ whole genome shotgun (WGS) entry which is preliminary data.</text>
</comment>
<dbReference type="InterPro" id="IPR006689">
    <property type="entry name" value="Small_GTPase_ARF/SAR"/>
</dbReference>
<accession>A0A177AZ07</accession>
<dbReference type="AlphaFoldDB" id="A0A177AZ07"/>
<dbReference type="InterPro" id="IPR027417">
    <property type="entry name" value="P-loop_NTPase"/>
</dbReference>
<proteinExistence type="predicted"/>
<dbReference type="Gene3D" id="3.40.50.300">
    <property type="entry name" value="P-loop containing nucleotide triphosphate hydrolases"/>
    <property type="match status" value="1"/>
</dbReference>
<dbReference type="Proteomes" id="UP000078046">
    <property type="component" value="Unassembled WGS sequence"/>
</dbReference>
<organism evidence="6 7">
    <name type="scientific">Intoshia linei</name>
    <dbReference type="NCBI Taxonomy" id="1819745"/>
    <lineage>
        <taxon>Eukaryota</taxon>
        <taxon>Metazoa</taxon>
        <taxon>Spiralia</taxon>
        <taxon>Lophotrochozoa</taxon>
        <taxon>Mesozoa</taxon>
        <taxon>Orthonectida</taxon>
        <taxon>Rhopaluridae</taxon>
        <taxon>Intoshia</taxon>
    </lineage>
</organism>
<feature type="binding site" evidence="3">
    <location>
        <begin position="24"/>
        <end position="31"/>
    </location>
    <ligand>
        <name>GTP</name>
        <dbReference type="ChEBI" id="CHEBI:37565"/>
    </ligand>
</feature>
<evidence type="ECO:0000256" key="3">
    <source>
        <dbReference type="PIRSR" id="PIRSR606689-1"/>
    </source>
</evidence>
<dbReference type="EMBL" id="LWCA01000882">
    <property type="protein sequence ID" value="OAF66603.1"/>
    <property type="molecule type" value="Genomic_DNA"/>
</dbReference>
<dbReference type="PRINTS" id="PR00328">
    <property type="entry name" value="SAR1GTPBP"/>
</dbReference>
<name>A0A177AZ07_9BILA</name>